<sequence length="93" mass="10117">MSAEGKKAGRFSGLDSIRSKPDAAAPVPASPPAAPPAAADDKSDKPEPFSSHLLNGTKRRLRQAAAREDRKLFETLEQAVEEYLSKHHPDIRE</sequence>
<protein>
    <submittedName>
        <fullName evidence="2">Uncharacterized protein</fullName>
    </submittedName>
</protein>
<evidence type="ECO:0000313" key="2">
    <source>
        <dbReference type="EMBL" id="MFC5849606.1"/>
    </source>
</evidence>
<accession>A0ABW1DPR1</accession>
<gene>
    <name evidence="2" type="ORF">ACFPQ6_14970</name>
</gene>
<reference evidence="3" key="1">
    <citation type="journal article" date="2019" name="Int. J. Syst. Evol. Microbiol.">
        <title>The Global Catalogue of Microorganisms (GCM) 10K type strain sequencing project: providing services to taxonomists for standard genome sequencing and annotation.</title>
        <authorList>
            <consortium name="The Broad Institute Genomics Platform"/>
            <consortium name="The Broad Institute Genome Sequencing Center for Infectious Disease"/>
            <person name="Wu L."/>
            <person name="Ma J."/>
        </authorList>
    </citation>
    <scope>NUCLEOTIDE SEQUENCE [LARGE SCALE GENOMIC DNA]</scope>
    <source>
        <strain evidence="3">CGMCC 1.15053</strain>
    </source>
</reference>
<feature type="region of interest" description="Disordered" evidence="1">
    <location>
        <begin position="1"/>
        <end position="62"/>
    </location>
</feature>
<keyword evidence="3" id="KW-1185">Reference proteome</keyword>
<organism evidence="2 3">
    <name type="scientific">Deinococcus petrolearius</name>
    <dbReference type="NCBI Taxonomy" id="1751295"/>
    <lineage>
        <taxon>Bacteria</taxon>
        <taxon>Thermotogati</taxon>
        <taxon>Deinococcota</taxon>
        <taxon>Deinococci</taxon>
        <taxon>Deinococcales</taxon>
        <taxon>Deinococcaceae</taxon>
        <taxon>Deinococcus</taxon>
    </lineage>
</organism>
<evidence type="ECO:0000313" key="3">
    <source>
        <dbReference type="Proteomes" id="UP001595979"/>
    </source>
</evidence>
<name>A0ABW1DPR1_9DEIO</name>
<dbReference type="RefSeq" id="WP_380050899.1">
    <property type="nucleotide sequence ID" value="NZ_JBHSOH010000029.1"/>
</dbReference>
<proteinExistence type="predicted"/>
<comment type="caution">
    <text evidence="2">The sequence shown here is derived from an EMBL/GenBank/DDBJ whole genome shotgun (WGS) entry which is preliminary data.</text>
</comment>
<dbReference type="InterPro" id="IPR013321">
    <property type="entry name" value="Arc_rbn_hlx_hlx"/>
</dbReference>
<evidence type="ECO:0000256" key="1">
    <source>
        <dbReference type="SAM" id="MobiDB-lite"/>
    </source>
</evidence>
<dbReference type="Proteomes" id="UP001595979">
    <property type="component" value="Unassembled WGS sequence"/>
</dbReference>
<dbReference type="Gene3D" id="1.10.1220.10">
    <property type="entry name" value="Met repressor-like"/>
    <property type="match status" value="1"/>
</dbReference>
<dbReference type="EMBL" id="JBHSOH010000029">
    <property type="protein sequence ID" value="MFC5849606.1"/>
    <property type="molecule type" value="Genomic_DNA"/>
</dbReference>